<keyword evidence="2" id="KW-1185">Reference proteome</keyword>
<dbReference type="Proteomes" id="UP001484535">
    <property type="component" value="Unassembled WGS sequence"/>
</dbReference>
<reference evidence="1 2" key="1">
    <citation type="submission" date="2024-05" db="EMBL/GenBank/DDBJ databases">
        <authorList>
            <person name="Park S."/>
        </authorList>
    </citation>
    <scope>NUCLEOTIDE SEQUENCE [LARGE SCALE GENOMIC DNA]</scope>
    <source>
        <strain evidence="1 2">DGU5</strain>
    </source>
</reference>
<dbReference type="SUPFAM" id="SSF53335">
    <property type="entry name" value="S-adenosyl-L-methionine-dependent methyltransferases"/>
    <property type="match status" value="1"/>
</dbReference>
<dbReference type="InterPro" id="IPR029063">
    <property type="entry name" value="SAM-dependent_MTases_sf"/>
</dbReference>
<sequence>MLETTLSPTNPARRAMIDSQLRTSGVNAPFVLSRMNAVAREDFVPESTRATAYMDRAIRLEGGGALPAPVVQGMMLQEAAPKGDEVAIVVTNGSSYLAELLRPLVAEVIELTPADATSAGTGGKPADLLLVDGAAEQLPESLLARLADDARIVTGVVEGSVTRLAIGRKTDNKAALFPVQDLGIPRIGAFDAPKGWSF</sequence>
<dbReference type="Gene3D" id="3.40.50.150">
    <property type="entry name" value="Vaccinia Virus protein VP39"/>
    <property type="match status" value="1"/>
</dbReference>
<gene>
    <name evidence="1" type="ORF">ABDJ38_09365</name>
</gene>
<name>A0ABV0CWX4_9SPHN</name>
<dbReference type="EMBL" id="JBDLBR010000003">
    <property type="protein sequence ID" value="MEN7537379.1"/>
    <property type="molecule type" value="Genomic_DNA"/>
</dbReference>
<evidence type="ECO:0000313" key="1">
    <source>
        <dbReference type="EMBL" id="MEN7537379.1"/>
    </source>
</evidence>
<accession>A0ABV0CWX4</accession>
<organism evidence="1 2">
    <name type="scientific">Aurantiacibacter flavus</name>
    <dbReference type="NCBI Taxonomy" id="3145232"/>
    <lineage>
        <taxon>Bacteria</taxon>
        <taxon>Pseudomonadati</taxon>
        <taxon>Pseudomonadota</taxon>
        <taxon>Alphaproteobacteria</taxon>
        <taxon>Sphingomonadales</taxon>
        <taxon>Erythrobacteraceae</taxon>
        <taxon>Aurantiacibacter</taxon>
    </lineage>
</organism>
<comment type="caution">
    <text evidence="1">The sequence shown here is derived from an EMBL/GenBank/DDBJ whole genome shotgun (WGS) entry which is preliminary data.</text>
</comment>
<evidence type="ECO:0000313" key="2">
    <source>
        <dbReference type="Proteomes" id="UP001484535"/>
    </source>
</evidence>
<proteinExistence type="predicted"/>
<dbReference type="Pfam" id="PF01135">
    <property type="entry name" value="PCMT"/>
    <property type="match status" value="1"/>
</dbReference>
<dbReference type="RefSeq" id="WP_346784840.1">
    <property type="nucleotide sequence ID" value="NZ_JBDLBR010000003.1"/>
</dbReference>
<protein>
    <submittedName>
        <fullName evidence="1">Protein-L-isoaspartate O-methyltransferase</fullName>
    </submittedName>
</protein>